<evidence type="ECO:0000313" key="2">
    <source>
        <dbReference type="Proteomes" id="UP000268469"/>
    </source>
</evidence>
<sequence length="348" mass="41921">MLSILKSDSEIWDLFTKKEEYDSHRLDEHQRFCYSFSRVRDPWDPRVSGFLIRKGLDVFYPDKRRFAICLTHDIDFVRYPLRKMGYELYRTLCKRRFKRSLKILLSRLSKGLNYLSDFSQIIEMERKYGAKSSFYFLALERGDFDFNFKIEELKDDLRIIVGSGWEVGLHGGYEAYDSIKRIKEEKRRLETVIGREVLGCRNHYLRFRIPQTWEILKAAGFKYDTTFGYVDHIGFRNGICHPFIPYNLSSSKPVDILEIPLTIADFTLDNYMQLDWNSAWELVKTLIDVTKRYNGVITILWHNTYMVDESLEFYEKILQYGEQQNAWMTSAEEIWRWWRDNNFFNFYE</sequence>
<protein>
    <recommendedName>
        <fullName evidence="3">NodB homology domain-containing protein</fullName>
    </recommendedName>
</protein>
<evidence type="ECO:0000313" key="1">
    <source>
        <dbReference type="EMBL" id="RKX69448.1"/>
    </source>
</evidence>
<proteinExistence type="predicted"/>
<reference evidence="1 2" key="1">
    <citation type="submission" date="2018-06" db="EMBL/GenBank/DDBJ databases">
        <title>Extensive metabolic versatility and redundancy in microbially diverse, dynamic hydrothermal sediments.</title>
        <authorList>
            <person name="Dombrowski N."/>
            <person name="Teske A."/>
            <person name="Baker B.J."/>
        </authorList>
    </citation>
    <scope>NUCLEOTIDE SEQUENCE [LARGE SCALE GENOMIC DNA]</scope>
    <source>
        <strain evidence="1">B36_G15</strain>
    </source>
</reference>
<dbReference type="CDD" id="cd10931">
    <property type="entry name" value="CE4_u7"/>
    <property type="match status" value="1"/>
</dbReference>
<dbReference type="Proteomes" id="UP000268469">
    <property type="component" value="Unassembled WGS sequence"/>
</dbReference>
<organism evidence="1 2">
    <name type="scientific">candidate division WOR-3 bacterium</name>
    <dbReference type="NCBI Taxonomy" id="2052148"/>
    <lineage>
        <taxon>Bacteria</taxon>
        <taxon>Bacteria division WOR-3</taxon>
    </lineage>
</organism>
<evidence type="ECO:0008006" key="3">
    <source>
        <dbReference type="Google" id="ProtNLM"/>
    </source>
</evidence>
<comment type="caution">
    <text evidence="1">The sequence shown here is derived from an EMBL/GenBank/DDBJ whole genome shotgun (WGS) entry which is preliminary data.</text>
</comment>
<accession>A0A660SF77</accession>
<dbReference type="AlphaFoldDB" id="A0A660SF77"/>
<dbReference type="SUPFAM" id="SSF88713">
    <property type="entry name" value="Glycoside hydrolase/deacetylase"/>
    <property type="match status" value="1"/>
</dbReference>
<dbReference type="InterPro" id="IPR011330">
    <property type="entry name" value="Glyco_hydro/deAcase_b/a-brl"/>
</dbReference>
<dbReference type="Gene3D" id="3.20.20.370">
    <property type="entry name" value="Glycoside hydrolase/deacetylase"/>
    <property type="match status" value="1"/>
</dbReference>
<gene>
    <name evidence="1" type="ORF">DRP53_08160</name>
</gene>
<dbReference type="EMBL" id="QNBE01000084">
    <property type="protein sequence ID" value="RKX69448.1"/>
    <property type="molecule type" value="Genomic_DNA"/>
</dbReference>
<dbReference type="GO" id="GO:0005975">
    <property type="term" value="P:carbohydrate metabolic process"/>
    <property type="evidence" value="ECO:0007669"/>
    <property type="project" value="InterPro"/>
</dbReference>
<name>A0A660SF77_UNCW3</name>